<gene>
    <name evidence="7" type="ORF">HAX54_032432</name>
</gene>
<comment type="function">
    <text evidence="1">Probable ATPase of unknown function. Its presence in a non-photosynthetic plant (Epifagus virginiana) and experiments in tobacco indicate that it has an essential function which is probably not related to photosynthesis.</text>
</comment>
<keyword evidence="5" id="KW-0547">Nucleotide-binding</keyword>
<proteinExistence type="inferred from homology"/>
<dbReference type="EMBL" id="JACEIK010004110">
    <property type="protein sequence ID" value="MCD9644253.1"/>
    <property type="molecule type" value="Genomic_DNA"/>
</dbReference>
<comment type="caution">
    <text evidence="7">The sequence shown here is derived from an EMBL/GenBank/DDBJ whole genome shotgun (WGS) entry which is preliminary data.</text>
</comment>
<sequence>MRVYDTVWRRYGVIVGMAWWQALRILGVRSLPAIGSTPSSLVSQPGGPIICTPAIRGTRAAQDSNACSRSFRGKRILYDEKDELQETDSWFLQSGTMQYQTRDRSSKEQGRF</sequence>
<keyword evidence="6" id="KW-0067">ATP-binding</keyword>
<evidence type="ECO:0000256" key="3">
    <source>
        <dbReference type="ARBA" id="ARBA00009361"/>
    </source>
</evidence>
<evidence type="ECO:0000256" key="5">
    <source>
        <dbReference type="ARBA" id="ARBA00022741"/>
    </source>
</evidence>
<dbReference type="Proteomes" id="UP000823775">
    <property type="component" value="Unassembled WGS sequence"/>
</dbReference>
<evidence type="ECO:0000256" key="4">
    <source>
        <dbReference type="ARBA" id="ARBA00022640"/>
    </source>
</evidence>
<protein>
    <submittedName>
        <fullName evidence="7">Uncharacterized protein</fullName>
    </submittedName>
</protein>
<evidence type="ECO:0000256" key="1">
    <source>
        <dbReference type="ARBA" id="ARBA00002329"/>
    </source>
</evidence>
<comment type="similarity">
    <text evidence="3">Belongs to the Ycf2 family.</text>
</comment>
<evidence type="ECO:0000313" key="7">
    <source>
        <dbReference type="EMBL" id="MCD9644253.1"/>
    </source>
</evidence>
<dbReference type="PANTHER" id="PTHR33078:SF100">
    <property type="entry name" value="PROTEIN YCF2"/>
    <property type="match status" value="1"/>
</dbReference>
<accession>A0ABS8VB36</accession>
<organism evidence="7 8">
    <name type="scientific">Datura stramonium</name>
    <name type="common">Jimsonweed</name>
    <name type="synonym">Common thornapple</name>
    <dbReference type="NCBI Taxonomy" id="4076"/>
    <lineage>
        <taxon>Eukaryota</taxon>
        <taxon>Viridiplantae</taxon>
        <taxon>Streptophyta</taxon>
        <taxon>Embryophyta</taxon>
        <taxon>Tracheophyta</taxon>
        <taxon>Spermatophyta</taxon>
        <taxon>Magnoliopsida</taxon>
        <taxon>eudicotyledons</taxon>
        <taxon>Gunneridae</taxon>
        <taxon>Pentapetalae</taxon>
        <taxon>asterids</taxon>
        <taxon>lamiids</taxon>
        <taxon>Solanales</taxon>
        <taxon>Solanaceae</taxon>
        <taxon>Solanoideae</taxon>
        <taxon>Datureae</taxon>
        <taxon>Datura</taxon>
    </lineage>
</organism>
<evidence type="ECO:0000256" key="2">
    <source>
        <dbReference type="ARBA" id="ARBA00004474"/>
    </source>
</evidence>
<name>A0ABS8VB36_DATST</name>
<keyword evidence="4" id="KW-0934">Plastid</keyword>
<evidence type="ECO:0000256" key="6">
    <source>
        <dbReference type="ARBA" id="ARBA00022840"/>
    </source>
</evidence>
<evidence type="ECO:0000313" key="8">
    <source>
        <dbReference type="Proteomes" id="UP000823775"/>
    </source>
</evidence>
<keyword evidence="8" id="KW-1185">Reference proteome</keyword>
<reference evidence="7 8" key="1">
    <citation type="journal article" date="2021" name="BMC Genomics">
        <title>Datura genome reveals duplications of psychoactive alkaloid biosynthetic genes and high mutation rate following tissue culture.</title>
        <authorList>
            <person name="Rajewski A."/>
            <person name="Carter-House D."/>
            <person name="Stajich J."/>
            <person name="Litt A."/>
        </authorList>
    </citation>
    <scope>NUCLEOTIDE SEQUENCE [LARGE SCALE GENOMIC DNA]</scope>
    <source>
        <strain evidence="7">AR-01</strain>
    </source>
</reference>
<dbReference type="PANTHER" id="PTHR33078">
    <property type="entry name" value="PROTEIN YCF2-RELATED"/>
    <property type="match status" value="1"/>
</dbReference>
<comment type="subcellular location">
    <subcellularLocation>
        <location evidence="2">Plastid</location>
    </subcellularLocation>
</comment>